<dbReference type="PANTHER" id="PTHR30442:SF0">
    <property type="entry name" value="FE(3+) DICITRATE TRANSPORT PROTEIN FECA"/>
    <property type="match status" value="1"/>
</dbReference>
<dbReference type="SUPFAM" id="SSF56935">
    <property type="entry name" value="Porins"/>
    <property type="match status" value="1"/>
</dbReference>
<keyword evidence="7 8" id="KW-0998">Cell outer membrane</keyword>
<feature type="region of interest" description="Disordered" evidence="10">
    <location>
        <begin position="18"/>
        <end position="75"/>
    </location>
</feature>
<gene>
    <name evidence="13" type="ORF">K7C98_34265</name>
</gene>
<comment type="caution">
    <text evidence="13">The sequence shown here is derived from an EMBL/GenBank/DDBJ whole genome shotgun (WGS) entry which is preliminary data.</text>
</comment>
<name>A0ABS7U1B4_9BACT</name>
<dbReference type="Gene3D" id="2.170.130.10">
    <property type="entry name" value="TonB-dependent receptor, plug domain"/>
    <property type="match status" value="1"/>
</dbReference>
<evidence type="ECO:0000256" key="1">
    <source>
        <dbReference type="ARBA" id="ARBA00004571"/>
    </source>
</evidence>
<keyword evidence="4 8" id="KW-0812">Transmembrane</keyword>
<evidence type="ECO:0000259" key="11">
    <source>
        <dbReference type="Pfam" id="PF00593"/>
    </source>
</evidence>
<evidence type="ECO:0000256" key="10">
    <source>
        <dbReference type="SAM" id="MobiDB-lite"/>
    </source>
</evidence>
<dbReference type="InterPro" id="IPR039426">
    <property type="entry name" value="TonB-dep_rcpt-like"/>
</dbReference>
<dbReference type="PROSITE" id="PS52016">
    <property type="entry name" value="TONB_DEPENDENT_REC_3"/>
    <property type="match status" value="1"/>
</dbReference>
<evidence type="ECO:0000259" key="12">
    <source>
        <dbReference type="Pfam" id="PF07715"/>
    </source>
</evidence>
<dbReference type="InterPro" id="IPR012910">
    <property type="entry name" value="Plug_dom"/>
</dbReference>
<dbReference type="InterPro" id="IPR037066">
    <property type="entry name" value="Plug_dom_sf"/>
</dbReference>
<dbReference type="RefSeq" id="WP_224196052.1">
    <property type="nucleotide sequence ID" value="NZ_JAIRAU010000047.1"/>
</dbReference>
<keyword evidence="14" id="KW-1185">Reference proteome</keyword>
<dbReference type="InterPro" id="IPR000531">
    <property type="entry name" value="Beta-barrel_TonB"/>
</dbReference>
<dbReference type="InterPro" id="IPR036942">
    <property type="entry name" value="Beta-barrel_TonB_sf"/>
</dbReference>
<proteinExistence type="inferred from homology"/>
<organism evidence="13 14">
    <name type="scientific">Nannocystis pusilla</name>
    <dbReference type="NCBI Taxonomy" id="889268"/>
    <lineage>
        <taxon>Bacteria</taxon>
        <taxon>Pseudomonadati</taxon>
        <taxon>Myxococcota</taxon>
        <taxon>Polyangia</taxon>
        <taxon>Nannocystales</taxon>
        <taxon>Nannocystaceae</taxon>
        <taxon>Nannocystis</taxon>
    </lineage>
</organism>
<evidence type="ECO:0000256" key="5">
    <source>
        <dbReference type="ARBA" id="ARBA00023077"/>
    </source>
</evidence>
<dbReference type="EMBL" id="JAIRAU010000047">
    <property type="protein sequence ID" value="MBZ5714323.1"/>
    <property type="molecule type" value="Genomic_DNA"/>
</dbReference>
<evidence type="ECO:0000313" key="14">
    <source>
        <dbReference type="Proteomes" id="UP001139031"/>
    </source>
</evidence>
<dbReference type="Proteomes" id="UP001139031">
    <property type="component" value="Unassembled WGS sequence"/>
</dbReference>
<keyword evidence="5 9" id="KW-0798">TonB box</keyword>
<evidence type="ECO:0000256" key="4">
    <source>
        <dbReference type="ARBA" id="ARBA00022692"/>
    </source>
</evidence>
<comment type="subcellular location">
    <subcellularLocation>
        <location evidence="1 8">Cell outer membrane</location>
        <topology evidence="1 8">Multi-pass membrane protein</topology>
    </subcellularLocation>
</comment>
<keyword evidence="13" id="KW-0675">Receptor</keyword>
<comment type="similarity">
    <text evidence="8 9">Belongs to the TonB-dependent receptor family.</text>
</comment>
<feature type="domain" description="TonB-dependent receptor plug" evidence="12">
    <location>
        <begin position="106"/>
        <end position="214"/>
    </location>
</feature>
<accession>A0ABS7U1B4</accession>
<dbReference type="Gene3D" id="2.40.170.20">
    <property type="entry name" value="TonB-dependent receptor, beta-barrel domain"/>
    <property type="match status" value="1"/>
</dbReference>
<evidence type="ECO:0000313" key="13">
    <source>
        <dbReference type="EMBL" id="MBZ5714323.1"/>
    </source>
</evidence>
<evidence type="ECO:0000256" key="8">
    <source>
        <dbReference type="PROSITE-ProRule" id="PRU01360"/>
    </source>
</evidence>
<keyword evidence="2 8" id="KW-0813">Transport</keyword>
<evidence type="ECO:0000256" key="7">
    <source>
        <dbReference type="ARBA" id="ARBA00023237"/>
    </source>
</evidence>
<dbReference type="Pfam" id="PF00593">
    <property type="entry name" value="TonB_dep_Rec_b-barrel"/>
    <property type="match status" value="1"/>
</dbReference>
<keyword evidence="3 8" id="KW-1134">Transmembrane beta strand</keyword>
<evidence type="ECO:0000256" key="3">
    <source>
        <dbReference type="ARBA" id="ARBA00022452"/>
    </source>
</evidence>
<keyword evidence="6 8" id="KW-0472">Membrane</keyword>
<dbReference type="PANTHER" id="PTHR30442">
    <property type="entry name" value="IRON III DICITRATE TRANSPORT PROTEIN FECA"/>
    <property type="match status" value="1"/>
</dbReference>
<feature type="domain" description="TonB-dependent receptor-like beta-barrel" evidence="11">
    <location>
        <begin position="304"/>
        <end position="741"/>
    </location>
</feature>
<reference evidence="13" key="1">
    <citation type="submission" date="2021-08" db="EMBL/GenBank/DDBJ databases">
        <authorList>
            <person name="Stevens D.C."/>
        </authorList>
    </citation>
    <scope>NUCLEOTIDE SEQUENCE</scope>
    <source>
        <strain evidence="13">DSM 53165</strain>
    </source>
</reference>
<sequence>MSPLAYSLALLLAVDPRAYDGPDAAPDVPAPEDRPDWTFSREPALKSMPEETGSPTVTAPAAPEPEERPLPAGAKVLPGESRDIEVTTDLLGRSTRVDAHRHAGGRAVVDVDQSKAEGASGVAELLDKVPGVRAVEGASGLGTSATKLNLAVRGADPRLSEQATILLDEVPVAPAPYGAPSMVLFPLSLFQIARVDTVRGGSSVRFGPWTSGGVFNMVSHPIPKNPTVSVFAQSDHFGDAGAAASYGGTHRGVGVYVEYAPRFGKTYREHSEFQSHGGIVKLQVPVTKRVELLSSTHLFWEKTNLPGGLDSDVYRDDRFASKRPFDTFNGHREGTSLKLRWTPKAEHELQVIAFYSHTLRRVVQATNEDRNLGAAPTFLLVQPRAFDVVGVEPRYAFRVRHRGGFHDISIGTRGVFEAARIRGFRVEFPGRPGDPLQADGDARVCPRGAVLPEGSPNALRCFDGRIGGYSLYLEDKIYLLDTKLVLTAGVRLELTKQSFYNVLEGVSYPRPFYGGPLPAASLWYGGDYVGLYLGYGRSFGAPSYLSGAIQPINPGEAMGRALRFIKPELADTVEAGVKLMELGGVYATVDGWYRYFNNLRDEGENAIDVIPAAHTYGAEVDVEWLPGEVWEKVEGLEFNAGYAYNGSRVLRDLYTGNRMPWYPAHEVWGSASYEAPFGLRVGTKVEWVDRQYTDYANWDAPRATGEVGTMPAYTLMGAWLGYRTALPQGWRLEATVGVKNLLDEVWFTRSDDINGGILPMRPRTFYFNLGFAHEWIRGKAGEQARMRWKSGKVNRRVWTAGVRRMERWFWRTWGATL</sequence>
<dbReference type="Pfam" id="PF07715">
    <property type="entry name" value="Plug"/>
    <property type="match status" value="1"/>
</dbReference>
<protein>
    <submittedName>
        <fullName evidence="13">TonB-dependent receptor</fullName>
    </submittedName>
</protein>
<evidence type="ECO:0000256" key="6">
    <source>
        <dbReference type="ARBA" id="ARBA00023136"/>
    </source>
</evidence>
<evidence type="ECO:0000256" key="9">
    <source>
        <dbReference type="RuleBase" id="RU003357"/>
    </source>
</evidence>
<feature type="compositionally biased region" description="Low complexity" evidence="10">
    <location>
        <begin position="18"/>
        <end position="27"/>
    </location>
</feature>
<evidence type="ECO:0000256" key="2">
    <source>
        <dbReference type="ARBA" id="ARBA00022448"/>
    </source>
</evidence>